<sequence>MEREQSIIGDSSPRQLQEFYVQSMVGPLDSKVGRSGEPNLNLAPKKDFYTRWHCLHIDPALRPEKFGSPVNPNERLVISHSATNRRLAVENANWFRTLFGMECEVTLHTYLDVHKREMAENIWMIVTQTCGESKEAVRCMQ</sequence>
<dbReference type="AlphaFoldDB" id="A0A8K0NSP8"/>
<dbReference type="InterPro" id="IPR055325">
    <property type="entry name" value="CF161"/>
</dbReference>
<dbReference type="PANTHER" id="PTHR24274">
    <property type="entry name" value="CILIA- AND FLAGELLA-ASSOCIATED PROTEIN 161"/>
    <property type="match status" value="1"/>
</dbReference>
<dbReference type="Proteomes" id="UP000792457">
    <property type="component" value="Unassembled WGS sequence"/>
</dbReference>
<gene>
    <name evidence="1" type="ORF">J437_LFUL001542</name>
</gene>
<proteinExistence type="predicted"/>
<organism evidence="1 2">
    <name type="scientific">Ladona fulva</name>
    <name type="common">Scarce chaser dragonfly</name>
    <name type="synonym">Libellula fulva</name>
    <dbReference type="NCBI Taxonomy" id="123851"/>
    <lineage>
        <taxon>Eukaryota</taxon>
        <taxon>Metazoa</taxon>
        <taxon>Ecdysozoa</taxon>
        <taxon>Arthropoda</taxon>
        <taxon>Hexapoda</taxon>
        <taxon>Insecta</taxon>
        <taxon>Pterygota</taxon>
        <taxon>Palaeoptera</taxon>
        <taxon>Odonata</taxon>
        <taxon>Epiprocta</taxon>
        <taxon>Anisoptera</taxon>
        <taxon>Libelluloidea</taxon>
        <taxon>Libellulidae</taxon>
        <taxon>Ladona</taxon>
    </lineage>
</organism>
<dbReference type="PANTHER" id="PTHR24274:SF1">
    <property type="entry name" value="CILIA- AND FLAGELLA-ASSOCIATED PROTEIN 161"/>
    <property type="match status" value="1"/>
</dbReference>
<dbReference type="Pfam" id="PF24569">
    <property type="entry name" value="CFAP161"/>
    <property type="match status" value="1"/>
</dbReference>
<keyword evidence="2" id="KW-1185">Reference proteome</keyword>
<dbReference type="GO" id="GO:0031514">
    <property type="term" value="C:motile cilium"/>
    <property type="evidence" value="ECO:0007669"/>
    <property type="project" value="TreeGrafter"/>
</dbReference>
<reference evidence="1" key="2">
    <citation type="submission" date="2017-10" db="EMBL/GenBank/DDBJ databases">
        <title>Ladona fulva Genome sequencing and assembly.</title>
        <authorList>
            <person name="Murali S."/>
            <person name="Richards S."/>
            <person name="Bandaranaike D."/>
            <person name="Bellair M."/>
            <person name="Blankenburg K."/>
            <person name="Chao H."/>
            <person name="Dinh H."/>
            <person name="Doddapaneni H."/>
            <person name="Dugan-Rocha S."/>
            <person name="Elkadiri S."/>
            <person name="Gnanaolivu R."/>
            <person name="Hernandez B."/>
            <person name="Skinner E."/>
            <person name="Javaid M."/>
            <person name="Lee S."/>
            <person name="Li M."/>
            <person name="Ming W."/>
            <person name="Munidasa M."/>
            <person name="Muniz J."/>
            <person name="Nguyen L."/>
            <person name="Hughes D."/>
            <person name="Osuji N."/>
            <person name="Pu L.-L."/>
            <person name="Puazo M."/>
            <person name="Qu C."/>
            <person name="Quiroz J."/>
            <person name="Raj R."/>
            <person name="Weissenberger G."/>
            <person name="Xin Y."/>
            <person name="Zou X."/>
            <person name="Han Y."/>
            <person name="Worley K."/>
            <person name="Muzny D."/>
            <person name="Gibbs R."/>
        </authorList>
    </citation>
    <scope>NUCLEOTIDE SEQUENCE</scope>
    <source>
        <strain evidence="1">Sampled in the wild</strain>
    </source>
</reference>
<comment type="caution">
    <text evidence="1">The sequence shown here is derived from an EMBL/GenBank/DDBJ whole genome shotgun (WGS) entry which is preliminary data.</text>
</comment>
<dbReference type="EMBL" id="KZ308156">
    <property type="protein sequence ID" value="KAG8223265.1"/>
    <property type="molecule type" value="Genomic_DNA"/>
</dbReference>
<dbReference type="GO" id="GO:0060271">
    <property type="term" value="P:cilium assembly"/>
    <property type="evidence" value="ECO:0007669"/>
    <property type="project" value="TreeGrafter"/>
</dbReference>
<protein>
    <submittedName>
        <fullName evidence="1">Uncharacterized protein</fullName>
    </submittedName>
</protein>
<evidence type="ECO:0000313" key="1">
    <source>
        <dbReference type="EMBL" id="KAG8223265.1"/>
    </source>
</evidence>
<reference evidence="1" key="1">
    <citation type="submission" date="2013-04" db="EMBL/GenBank/DDBJ databases">
        <authorList>
            <person name="Qu J."/>
            <person name="Murali S.C."/>
            <person name="Bandaranaike D."/>
            <person name="Bellair M."/>
            <person name="Blankenburg K."/>
            <person name="Chao H."/>
            <person name="Dinh H."/>
            <person name="Doddapaneni H."/>
            <person name="Downs B."/>
            <person name="Dugan-Rocha S."/>
            <person name="Elkadiri S."/>
            <person name="Gnanaolivu R.D."/>
            <person name="Hernandez B."/>
            <person name="Javaid M."/>
            <person name="Jayaseelan J.C."/>
            <person name="Lee S."/>
            <person name="Li M."/>
            <person name="Ming W."/>
            <person name="Munidasa M."/>
            <person name="Muniz J."/>
            <person name="Nguyen L."/>
            <person name="Ongeri F."/>
            <person name="Osuji N."/>
            <person name="Pu L.-L."/>
            <person name="Puazo M."/>
            <person name="Qu C."/>
            <person name="Quiroz J."/>
            <person name="Raj R."/>
            <person name="Weissenberger G."/>
            <person name="Xin Y."/>
            <person name="Zou X."/>
            <person name="Han Y."/>
            <person name="Richards S."/>
            <person name="Worley K."/>
            <person name="Muzny D."/>
            <person name="Gibbs R."/>
        </authorList>
    </citation>
    <scope>NUCLEOTIDE SEQUENCE</scope>
    <source>
        <strain evidence="1">Sampled in the wild</strain>
    </source>
</reference>
<name>A0A8K0NSP8_LADFU</name>
<accession>A0A8K0NSP8</accession>
<evidence type="ECO:0000313" key="2">
    <source>
        <dbReference type="Proteomes" id="UP000792457"/>
    </source>
</evidence>
<dbReference type="OrthoDB" id="2126411at2759"/>